<keyword evidence="4" id="KW-0479">Metal-binding</keyword>
<dbReference type="Pfam" id="PF01297">
    <property type="entry name" value="ZnuA"/>
    <property type="match status" value="1"/>
</dbReference>
<dbReference type="InterPro" id="IPR006128">
    <property type="entry name" value="Lipoprotein_PsaA-like"/>
</dbReference>
<comment type="similarity">
    <text evidence="2 6">Belongs to the bacterial solute-binding protein 9 family.</text>
</comment>
<dbReference type="InterPro" id="IPR006127">
    <property type="entry name" value="ZnuA-like"/>
</dbReference>
<organism evidence="9 10">
    <name type="scientific">Actibacterium mucosum KCTC 23349</name>
    <dbReference type="NCBI Taxonomy" id="1454373"/>
    <lineage>
        <taxon>Bacteria</taxon>
        <taxon>Pseudomonadati</taxon>
        <taxon>Pseudomonadota</taxon>
        <taxon>Alphaproteobacteria</taxon>
        <taxon>Rhodobacterales</taxon>
        <taxon>Roseobacteraceae</taxon>
        <taxon>Actibacterium</taxon>
    </lineage>
</organism>
<dbReference type="OrthoDB" id="9793396at2"/>
<dbReference type="SUPFAM" id="SSF53807">
    <property type="entry name" value="Helical backbone' metal receptor"/>
    <property type="match status" value="1"/>
</dbReference>
<keyword evidence="5 8" id="KW-0732">Signal</keyword>
<dbReference type="InterPro" id="IPR006311">
    <property type="entry name" value="TAT_signal"/>
</dbReference>
<sequence>MSSRRTVLKSATAIVAASFLLPGAALAEGTTPVVATFSILGDMVQRIGGEHIALTTLVGPDGDAHVYQPTPRDAAAVAAAEVLFVNGLEFEGWLERLAEAAPFQGEIVVATNGIDAIEFGDEHDDDHDEHGHEDHDDHGHEDHDEKEHDEHGHEDHDDEDHDEHDHEAHGEKDHDEHGHDDHDDEDHDEHDHHGHDHGAFDPHAWHDIDNVITYVDNITAGLAKADPENAAAFYANRAEYVAELEALDAELDELLGSIPVEKRTVVTPHDAFGYLAAHYDLTFLAPVGLSTESEASAADVAALITQIKDEGISAVFLETVADNRLIEQVANETGAAIGGTLFSDALSPADGPAGTYVDMMRHNAKTLSDALSK</sequence>
<dbReference type="InterPro" id="IPR050492">
    <property type="entry name" value="Bact_metal-bind_prot9"/>
</dbReference>
<dbReference type="AlphaFoldDB" id="A0A037ZF49"/>
<feature type="compositionally biased region" description="Basic and acidic residues" evidence="7">
    <location>
        <begin position="189"/>
        <end position="201"/>
    </location>
</feature>
<dbReference type="GO" id="GO:0030313">
    <property type="term" value="C:cell envelope"/>
    <property type="evidence" value="ECO:0007669"/>
    <property type="project" value="UniProtKB-SubCell"/>
</dbReference>
<dbReference type="PANTHER" id="PTHR42953">
    <property type="entry name" value="HIGH-AFFINITY ZINC UPTAKE SYSTEM PROTEIN ZNUA-RELATED"/>
    <property type="match status" value="1"/>
</dbReference>
<feature type="compositionally biased region" description="Basic and acidic residues" evidence="7">
    <location>
        <begin position="128"/>
        <end position="155"/>
    </location>
</feature>
<evidence type="ECO:0000256" key="8">
    <source>
        <dbReference type="SAM" id="SignalP"/>
    </source>
</evidence>
<protein>
    <submittedName>
        <fullName evidence="9">ABC transporter substrate-binding protein</fullName>
    </submittedName>
</protein>
<dbReference type="STRING" id="1454373.ACMU_18595"/>
<feature type="chain" id="PRO_5001559497" evidence="8">
    <location>
        <begin position="28"/>
        <end position="373"/>
    </location>
</feature>
<accession>A0A037ZF49</accession>
<dbReference type="PROSITE" id="PS51318">
    <property type="entry name" value="TAT"/>
    <property type="match status" value="1"/>
</dbReference>
<feature type="region of interest" description="Disordered" evidence="7">
    <location>
        <begin position="119"/>
        <end position="201"/>
    </location>
</feature>
<dbReference type="PANTHER" id="PTHR42953:SF1">
    <property type="entry name" value="METAL-BINDING PROTEIN HI_0362-RELATED"/>
    <property type="match status" value="1"/>
</dbReference>
<keyword evidence="10" id="KW-1185">Reference proteome</keyword>
<feature type="signal peptide" evidence="8">
    <location>
        <begin position="1"/>
        <end position="27"/>
    </location>
</feature>
<dbReference type="RefSeq" id="WP_035261852.1">
    <property type="nucleotide sequence ID" value="NZ_JFKE01000009.1"/>
</dbReference>
<evidence type="ECO:0000313" key="9">
    <source>
        <dbReference type="EMBL" id="KAJ54238.1"/>
    </source>
</evidence>
<dbReference type="Proteomes" id="UP000026249">
    <property type="component" value="Unassembled WGS sequence"/>
</dbReference>
<comment type="caution">
    <text evidence="9">The sequence shown here is derived from an EMBL/GenBank/DDBJ whole genome shotgun (WGS) entry which is preliminary data.</text>
</comment>
<evidence type="ECO:0000256" key="7">
    <source>
        <dbReference type="SAM" id="MobiDB-lite"/>
    </source>
</evidence>
<name>A0A037ZF49_9RHOB</name>
<feature type="compositionally biased region" description="Basic and acidic residues" evidence="7">
    <location>
        <begin position="163"/>
        <end position="181"/>
    </location>
</feature>
<dbReference type="Gene3D" id="3.40.50.1980">
    <property type="entry name" value="Nitrogenase molybdenum iron protein domain"/>
    <property type="match status" value="3"/>
</dbReference>
<evidence type="ECO:0000256" key="2">
    <source>
        <dbReference type="ARBA" id="ARBA00011028"/>
    </source>
</evidence>
<comment type="subcellular location">
    <subcellularLocation>
        <location evidence="1">Cell envelope</location>
    </subcellularLocation>
</comment>
<evidence type="ECO:0000256" key="1">
    <source>
        <dbReference type="ARBA" id="ARBA00004196"/>
    </source>
</evidence>
<dbReference type="GO" id="GO:0030001">
    <property type="term" value="P:metal ion transport"/>
    <property type="evidence" value="ECO:0007669"/>
    <property type="project" value="InterPro"/>
</dbReference>
<dbReference type="GO" id="GO:0007155">
    <property type="term" value="P:cell adhesion"/>
    <property type="evidence" value="ECO:0007669"/>
    <property type="project" value="InterPro"/>
</dbReference>
<proteinExistence type="inferred from homology"/>
<dbReference type="EMBL" id="JFKE01000009">
    <property type="protein sequence ID" value="KAJ54238.1"/>
    <property type="molecule type" value="Genomic_DNA"/>
</dbReference>
<dbReference type="GO" id="GO:0046872">
    <property type="term" value="F:metal ion binding"/>
    <property type="evidence" value="ECO:0007669"/>
    <property type="project" value="UniProtKB-KW"/>
</dbReference>
<evidence type="ECO:0000256" key="4">
    <source>
        <dbReference type="ARBA" id="ARBA00022723"/>
    </source>
</evidence>
<gene>
    <name evidence="9" type="ORF">ACMU_18595</name>
</gene>
<evidence type="ECO:0000256" key="5">
    <source>
        <dbReference type="ARBA" id="ARBA00022729"/>
    </source>
</evidence>
<dbReference type="InterPro" id="IPR006129">
    <property type="entry name" value="AdhesinB"/>
</dbReference>
<evidence type="ECO:0000313" key="10">
    <source>
        <dbReference type="Proteomes" id="UP000026249"/>
    </source>
</evidence>
<evidence type="ECO:0000256" key="6">
    <source>
        <dbReference type="RuleBase" id="RU003512"/>
    </source>
</evidence>
<dbReference type="PRINTS" id="PR00691">
    <property type="entry name" value="ADHESINB"/>
</dbReference>
<keyword evidence="3 6" id="KW-0813">Transport</keyword>
<dbReference type="PRINTS" id="PR00690">
    <property type="entry name" value="ADHESNFAMILY"/>
</dbReference>
<reference evidence="9 10" key="1">
    <citation type="submission" date="2014-03" db="EMBL/GenBank/DDBJ databases">
        <title>Draft Genome Sequence of Actibacterium mucosum KCTC 23349, a Marine Alphaproteobacterium with Complex Ionic Requirements Isolated from Mediterranean Seawater at Malvarrosa Beach, Valencia, Spain.</title>
        <authorList>
            <person name="Arahal D.R."/>
            <person name="Shao Z."/>
            <person name="Lai Q."/>
            <person name="Pujalte M.J."/>
        </authorList>
    </citation>
    <scope>NUCLEOTIDE SEQUENCE [LARGE SCALE GENOMIC DNA]</scope>
    <source>
        <strain evidence="9 10">KCTC 23349</strain>
    </source>
</reference>
<evidence type="ECO:0000256" key="3">
    <source>
        <dbReference type="ARBA" id="ARBA00022448"/>
    </source>
</evidence>